<evidence type="ECO:0000256" key="1">
    <source>
        <dbReference type="SAM" id="Phobius"/>
    </source>
</evidence>
<dbReference type="GO" id="GO:0003676">
    <property type="term" value="F:nucleic acid binding"/>
    <property type="evidence" value="ECO:0007669"/>
    <property type="project" value="InterPro"/>
</dbReference>
<dbReference type="SMART" id="SM00892">
    <property type="entry name" value="Endonuclease_NS"/>
    <property type="match status" value="1"/>
</dbReference>
<keyword evidence="4" id="KW-1185">Reference proteome</keyword>
<keyword evidence="3" id="KW-0255">Endonuclease</keyword>
<reference evidence="3 4" key="1">
    <citation type="journal article" date="2015" name="Genome Announc.">
        <title>Expanding the biotechnology potential of lactobacilli through comparative genomics of 213 strains and associated genera.</title>
        <authorList>
            <person name="Sun Z."/>
            <person name="Harris H.M."/>
            <person name="McCann A."/>
            <person name="Guo C."/>
            <person name="Argimon S."/>
            <person name="Zhang W."/>
            <person name="Yang X."/>
            <person name="Jeffery I.B."/>
            <person name="Cooney J.C."/>
            <person name="Kagawa T.F."/>
            <person name="Liu W."/>
            <person name="Song Y."/>
            <person name="Salvetti E."/>
            <person name="Wrobel A."/>
            <person name="Rasinkangas P."/>
            <person name="Parkhill J."/>
            <person name="Rea M.C."/>
            <person name="O'Sullivan O."/>
            <person name="Ritari J."/>
            <person name="Douillard F.P."/>
            <person name="Paul Ross R."/>
            <person name="Yang R."/>
            <person name="Briner A.E."/>
            <person name="Felis G.E."/>
            <person name="de Vos W.M."/>
            <person name="Barrangou R."/>
            <person name="Klaenhammer T.R."/>
            <person name="Caufield P.W."/>
            <person name="Cui Y."/>
            <person name="Zhang H."/>
            <person name="O'Toole P.W."/>
        </authorList>
    </citation>
    <scope>NUCLEOTIDE SEQUENCE [LARGE SCALE GENOMIC DNA]</scope>
    <source>
        <strain evidence="3 4">DSM 19971</strain>
    </source>
</reference>
<accession>A0A0R1PSU6</accession>
<comment type="caution">
    <text evidence="3">The sequence shown here is derived from an EMBL/GenBank/DDBJ whole genome shotgun (WGS) entry which is preliminary data.</text>
</comment>
<feature type="domain" description="DNA/RNA non-specific endonuclease/pyrophosphatase/phosphodiesterase" evidence="2">
    <location>
        <begin position="92"/>
        <end position="266"/>
    </location>
</feature>
<dbReference type="AlphaFoldDB" id="A0A0R1PSU6"/>
<name>A0A0R1PSU6_9LACO</name>
<keyword evidence="1" id="KW-1133">Transmembrane helix</keyword>
<dbReference type="PATRIC" id="fig|1423812.3.peg.2135"/>
<dbReference type="GO" id="GO:0016787">
    <property type="term" value="F:hydrolase activity"/>
    <property type="evidence" value="ECO:0007669"/>
    <property type="project" value="InterPro"/>
</dbReference>
<dbReference type="Gene3D" id="3.40.570.10">
    <property type="entry name" value="Extracellular Endonuclease, subunit A"/>
    <property type="match status" value="1"/>
</dbReference>
<gene>
    <name evidence="3" type="ORF">FD20_GL002012</name>
</gene>
<dbReference type="Proteomes" id="UP000051155">
    <property type="component" value="Unassembled WGS sequence"/>
</dbReference>
<evidence type="ECO:0000313" key="3">
    <source>
        <dbReference type="EMBL" id="KRL33204.1"/>
    </source>
</evidence>
<keyword evidence="3" id="KW-0540">Nuclease</keyword>
<keyword evidence="1" id="KW-0812">Transmembrane</keyword>
<evidence type="ECO:0000259" key="2">
    <source>
        <dbReference type="SMART" id="SM00892"/>
    </source>
</evidence>
<organism evidence="3 4">
    <name type="scientific">Liquorilactobacillus uvarum DSM 19971</name>
    <dbReference type="NCBI Taxonomy" id="1423812"/>
    <lineage>
        <taxon>Bacteria</taxon>
        <taxon>Bacillati</taxon>
        <taxon>Bacillota</taxon>
        <taxon>Bacilli</taxon>
        <taxon>Lactobacillales</taxon>
        <taxon>Lactobacillaceae</taxon>
        <taxon>Liquorilactobacillus</taxon>
    </lineage>
</organism>
<dbReference type="Pfam" id="PF13930">
    <property type="entry name" value="Endonuclea_NS_2"/>
    <property type="match status" value="1"/>
</dbReference>
<protein>
    <submittedName>
        <fullName evidence="3">DNA RNA non-specific endonuclease</fullName>
    </submittedName>
</protein>
<keyword evidence="1" id="KW-0472">Membrane</keyword>
<dbReference type="InterPro" id="IPR044927">
    <property type="entry name" value="Endonuclea_NS_2"/>
</dbReference>
<evidence type="ECO:0000313" key="4">
    <source>
        <dbReference type="Proteomes" id="UP000051155"/>
    </source>
</evidence>
<dbReference type="InterPro" id="IPR001604">
    <property type="entry name" value="Endo_G_ENPP1-like_dom"/>
</dbReference>
<dbReference type="STRING" id="1423812.FD20_GL002012"/>
<proteinExistence type="predicted"/>
<dbReference type="GO" id="GO:0046872">
    <property type="term" value="F:metal ion binding"/>
    <property type="evidence" value="ECO:0007669"/>
    <property type="project" value="InterPro"/>
</dbReference>
<dbReference type="InterPro" id="IPR044929">
    <property type="entry name" value="DNA/RNA_non-sp_Endonuclease_sf"/>
</dbReference>
<dbReference type="GO" id="GO:0004519">
    <property type="term" value="F:endonuclease activity"/>
    <property type="evidence" value="ECO:0007669"/>
    <property type="project" value="UniProtKB-KW"/>
</dbReference>
<sequence length="283" mass="31614">MKGVRELRRKRKIKYGWGSILILLVILFAKGNLSTIKTQLNAPITSVTSTAKNLVQKNNQTKNTAQSSLNYISGENAFVNVNNGKSTLSINSWKNNQFTYNALDSLNRTSTANIAYLEPRNLANDSLRERQYVEPTGWHQKYVNGEPIINRGHLIAYSLSKGISTDGQYIPSLQSGDQNNLKNLFTQTAFSNQKIQTIYESKVRNALKEGHKVVFEAHAIFRGNELMARGVQLQAVSDDGSLNFNVYIFNIQPGVSFDYTTGRSKVDTNMKVPTPANAPSFNE</sequence>
<keyword evidence="3" id="KW-0378">Hydrolase</keyword>
<dbReference type="EMBL" id="AZEG01000052">
    <property type="protein sequence ID" value="KRL33204.1"/>
    <property type="molecule type" value="Genomic_DNA"/>
</dbReference>
<feature type="transmembrane region" description="Helical" evidence="1">
    <location>
        <begin position="12"/>
        <end position="29"/>
    </location>
</feature>